<comment type="subcellular location">
    <subcellularLocation>
        <location evidence="1">Membrane</location>
        <topology evidence="1">Multi-pass membrane protein</topology>
    </subcellularLocation>
    <subcellularLocation>
        <location evidence="9">Plastid</location>
        <location evidence="9">Chloroplast thylakoid membrane</location>
        <topology evidence="9">Multi-pass membrane protein</topology>
    </subcellularLocation>
</comment>
<keyword evidence="10" id="KW-0934">Plastid</keyword>
<dbReference type="Gene3D" id="1.20.860.20">
    <property type="entry name" value="Photosystem I PsaK, reaction centre"/>
    <property type="match status" value="1"/>
</dbReference>
<evidence type="ECO:0000256" key="9">
    <source>
        <dbReference type="HAMAP-Rule" id="MF_00474"/>
    </source>
</evidence>
<evidence type="ECO:0000256" key="1">
    <source>
        <dbReference type="ARBA" id="ARBA00004141"/>
    </source>
</evidence>
<dbReference type="EMBL" id="MF101420">
    <property type="protein sequence ID" value="ARW61831.1"/>
    <property type="molecule type" value="Genomic_DNA"/>
</dbReference>
<dbReference type="GO" id="GO:0009535">
    <property type="term" value="C:chloroplast thylakoid membrane"/>
    <property type="evidence" value="ECO:0007669"/>
    <property type="project" value="UniProtKB-SubCell"/>
</dbReference>
<feature type="transmembrane region" description="Helical" evidence="9">
    <location>
        <begin position="20"/>
        <end position="41"/>
    </location>
</feature>
<keyword evidence="7 9" id="KW-0793">Thylakoid</keyword>
<evidence type="ECO:0000256" key="4">
    <source>
        <dbReference type="ARBA" id="ARBA00022692"/>
    </source>
</evidence>
<evidence type="ECO:0000256" key="7">
    <source>
        <dbReference type="ARBA" id="ARBA00023078"/>
    </source>
</evidence>
<keyword evidence="5 9" id="KW-0603">Photosystem I</keyword>
<dbReference type="AlphaFoldDB" id="A0A1Z1M7M2"/>
<comment type="caution">
    <text evidence="9">Lacks conserved residue(s) required for the propagation of feature annotation.</text>
</comment>
<protein>
    <recommendedName>
        <fullName evidence="9">Photosystem I reaction center subunit PsaK</fullName>
    </recommendedName>
    <alternativeName>
        <fullName evidence="9">PSI-K</fullName>
    </alternativeName>
    <alternativeName>
        <fullName evidence="9">Photosystem I subunit X</fullName>
    </alternativeName>
</protein>
<keyword evidence="10" id="KW-0150">Chloroplast</keyword>
<gene>
    <name evidence="9 10" type="primary">psaK</name>
</gene>
<keyword evidence="6 9" id="KW-1133">Transmembrane helix</keyword>
<accession>A0A1Z1M7M2</accession>
<evidence type="ECO:0000256" key="6">
    <source>
        <dbReference type="ARBA" id="ARBA00022989"/>
    </source>
</evidence>
<dbReference type="GeneID" id="33354936"/>
<comment type="similarity">
    <text evidence="2 9">Belongs to the PsaG/PsaK family.</text>
</comment>
<dbReference type="RefSeq" id="YP_009393269.1">
    <property type="nucleotide sequence ID" value="NC_035267.1"/>
</dbReference>
<evidence type="ECO:0000256" key="2">
    <source>
        <dbReference type="ARBA" id="ARBA00006458"/>
    </source>
</evidence>
<geneLocation type="chloroplast" evidence="10"/>
<organism evidence="10">
    <name type="scientific">Symphyocladiella dendroidea</name>
    <dbReference type="NCBI Taxonomy" id="2506487"/>
    <lineage>
        <taxon>Eukaryota</taxon>
        <taxon>Rhodophyta</taxon>
        <taxon>Florideophyceae</taxon>
        <taxon>Rhodymeniophycidae</taxon>
        <taxon>Ceramiales</taxon>
        <taxon>Rhodomelaceae</taxon>
        <taxon>Pterosiphonieae</taxon>
        <taxon>Symphyocladiella</taxon>
    </lineage>
</organism>
<dbReference type="InterPro" id="IPR000549">
    <property type="entry name" value="PSI_PsaG/PsaK"/>
</dbReference>
<evidence type="ECO:0000313" key="10">
    <source>
        <dbReference type="EMBL" id="ARW61831.1"/>
    </source>
</evidence>
<evidence type="ECO:0000256" key="8">
    <source>
        <dbReference type="ARBA" id="ARBA00023136"/>
    </source>
</evidence>
<evidence type="ECO:0000256" key="5">
    <source>
        <dbReference type="ARBA" id="ARBA00022836"/>
    </source>
</evidence>
<dbReference type="NCBIfam" id="TIGR03049">
    <property type="entry name" value="PS_I_psaK"/>
    <property type="match status" value="1"/>
</dbReference>
<dbReference type="Pfam" id="PF01241">
    <property type="entry name" value="PSI_PSAK"/>
    <property type="match status" value="1"/>
</dbReference>
<dbReference type="GO" id="GO:0009522">
    <property type="term" value="C:photosystem I"/>
    <property type="evidence" value="ECO:0007669"/>
    <property type="project" value="UniProtKB-KW"/>
</dbReference>
<dbReference type="SUPFAM" id="SSF81563">
    <property type="entry name" value="Photosystem I reaction center subunit X, PsaK"/>
    <property type="match status" value="1"/>
</dbReference>
<dbReference type="InterPro" id="IPR017492">
    <property type="entry name" value="PSI_PsaK"/>
</dbReference>
<dbReference type="HAMAP" id="MF_00474">
    <property type="entry name" value="PSI_PsaK"/>
    <property type="match status" value="1"/>
</dbReference>
<dbReference type="GO" id="GO:0015979">
    <property type="term" value="P:photosynthesis"/>
    <property type="evidence" value="ECO:0007669"/>
    <property type="project" value="UniProtKB-UniRule"/>
</dbReference>
<evidence type="ECO:0000256" key="3">
    <source>
        <dbReference type="ARBA" id="ARBA00022531"/>
    </source>
</evidence>
<dbReference type="InterPro" id="IPR037101">
    <property type="entry name" value="PSI_PsaK_bact"/>
</dbReference>
<dbReference type="InterPro" id="IPR035982">
    <property type="entry name" value="PSI_centre_PsaK_sf"/>
</dbReference>
<reference evidence="10" key="1">
    <citation type="journal article" date="2017" name="J. Phycol.">
        <title>Analysis of chloroplast genomes and a supermatrix inform reclassification of the Rhodomelaceae (Rhodophyta).</title>
        <authorList>
            <person name="Diaz-Tapia P."/>
            <person name="Maggs C.A."/>
            <person name="West J.A."/>
            <person name="Verbruggen H."/>
        </authorList>
    </citation>
    <scope>NUCLEOTIDE SEQUENCE</scope>
    <source>
        <strain evidence="10">JW3780</strain>
    </source>
</reference>
<sequence>MEPNNYRIFEIISMNDLWSAKIATIMILSNLISIGIGRYAIKIRGLGPSIPILGLEGLGLPELLATTSLGHIIGAGTILGLRSINFLS</sequence>
<proteinExistence type="inferred from homology"/>
<keyword evidence="3 9" id="KW-0602">Photosynthesis</keyword>
<keyword evidence="8 9" id="KW-0472">Membrane</keyword>
<keyword evidence="4 9" id="KW-0812">Transmembrane</keyword>
<name>A0A1Z1M7M2_9FLOR</name>